<dbReference type="InterPro" id="IPR003919">
    <property type="entry name" value="Cell_synth_A"/>
</dbReference>
<dbReference type="GO" id="GO:0030244">
    <property type="term" value="P:cellulose biosynthetic process"/>
    <property type="evidence" value="ECO:0007669"/>
    <property type="project" value="UniProtKB-KW"/>
</dbReference>
<feature type="domain" description="PilZ" evidence="10">
    <location>
        <begin position="567"/>
        <end position="669"/>
    </location>
</feature>
<dbReference type="GO" id="GO:0035438">
    <property type="term" value="F:cyclic-di-GMP binding"/>
    <property type="evidence" value="ECO:0007669"/>
    <property type="project" value="InterPro"/>
</dbReference>
<protein>
    <recommendedName>
        <fullName evidence="9">Cellulose synthase catalytic subunit [UDP-forming]</fullName>
        <ecNumber evidence="9">2.4.1.12</ecNumber>
    </recommendedName>
</protein>
<feature type="transmembrane region" description="Helical" evidence="9">
    <location>
        <begin position="436"/>
        <end position="455"/>
    </location>
</feature>
<keyword evidence="4 9" id="KW-0328">Glycosyltransferase</keyword>
<feature type="transmembrane region" description="Helical" evidence="9">
    <location>
        <begin position="543"/>
        <end position="562"/>
    </location>
</feature>
<dbReference type="UniPathway" id="UPA00694"/>
<comment type="function">
    <text evidence="9">Catalytic subunit of cellulose synthase. It polymerizes uridine 5'-diphosphate glucose to cellulose.</text>
</comment>
<dbReference type="RefSeq" id="WP_153479310.1">
    <property type="nucleotide sequence ID" value="NZ_VWNA01000001.1"/>
</dbReference>
<dbReference type="GO" id="GO:0005886">
    <property type="term" value="C:plasma membrane"/>
    <property type="evidence" value="ECO:0007669"/>
    <property type="project" value="UniProtKB-SubCell"/>
</dbReference>
<keyword evidence="8 9" id="KW-0472">Membrane</keyword>
<dbReference type="PRINTS" id="PR01439">
    <property type="entry name" value="CELLSNTHASEA"/>
</dbReference>
<keyword evidence="9" id="KW-0973">c-di-GMP</keyword>
<dbReference type="Pfam" id="PF07238">
    <property type="entry name" value="PilZ"/>
    <property type="match status" value="1"/>
</dbReference>
<evidence type="ECO:0000256" key="4">
    <source>
        <dbReference type="ARBA" id="ARBA00022676"/>
    </source>
</evidence>
<evidence type="ECO:0000256" key="8">
    <source>
        <dbReference type="ARBA" id="ARBA00023136"/>
    </source>
</evidence>
<dbReference type="NCBIfam" id="TIGR03030">
    <property type="entry name" value="CelA"/>
    <property type="match status" value="1"/>
</dbReference>
<comment type="cofactor">
    <cofactor evidence="9">
        <name>Mg(2+)</name>
        <dbReference type="ChEBI" id="CHEBI:18420"/>
    </cofactor>
</comment>
<dbReference type="EC" id="2.4.1.12" evidence="9"/>
<sequence length="721" mass="80806">MLRLLTTPLWIAAMALVVFLITEPINLQAHLIVGVIVVIVLGLIKFFGPQGVFRQVFLALGTAIVLRYAYWRTTSTIPPINQLENFIPGVILYVFEMYNVLALGLSLFTVADPLSRPSPPRAKPELAPTVDIFIPTYNESEDLLATTVAAARAIDYPADRFKVYLLDDGGTDQKCNSDDPMTAREAQRRRASLKQLCADLGAHYITRPRNEHAKAGNLNHGLSHTSGDLVAVFDADHCPARDFLNETVGFFLEDPKLFLVQTPHFFINPDPLEHNLATFEKMPSENEQFYGMVQRGLDRWNAAFFCGSAALLRREALRQTNGFSGVSITEDCETALELHSLGWHSVYVDKPLIAGLQPETFASFIGQRSRWAQGMMQILLLKNPVRRRGLKFSQRLCYITNAMFWLFPAGRLTFMFSPLLYLFFGLQIFNSSGGEFMAYTSSYMLVNLMMQNYLYGRYRWPWISELYEYIQAVYLLRALVAVVANPRKPTFKVTNKGETLDVSRISELGGPYFIIFALLIAGVGMTFYRLWTQPYLADITVVVGGWNVFNLLLAGAALGVVSEKRNLRQAPRVDLSIPAEIEIDGVRMPALIEDGSMGGIRVRPLDKPTRDPKQGDVVVVRHKTRATIPNDGLSLTVRGVSRDAEGLHLGCQVSTREATQVRLLADIVYADAAQWQRFLAKRRRGIGVLRGTLFFLSIALFQSARGIAYLGRRRKPAPVAH</sequence>
<dbReference type="AlphaFoldDB" id="A0A6A7Y2A8"/>
<dbReference type="GO" id="GO:0006011">
    <property type="term" value="P:UDP-alpha-D-glucose metabolic process"/>
    <property type="evidence" value="ECO:0007669"/>
    <property type="project" value="InterPro"/>
</dbReference>
<evidence type="ECO:0000256" key="2">
    <source>
        <dbReference type="ARBA" id="ARBA00022475"/>
    </source>
</evidence>
<name>A0A6A7Y2A8_9HYPH</name>
<evidence type="ECO:0000313" key="11">
    <source>
        <dbReference type="EMBL" id="MQT11979.1"/>
    </source>
</evidence>
<dbReference type="SUPFAM" id="SSF141371">
    <property type="entry name" value="PilZ domain-like"/>
    <property type="match status" value="1"/>
</dbReference>
<evidence type="ECO:0000256" key="1">
    <source>
        <dbReference type="ARBA" id="ARBA00004127"/>
    </source>
</evidence>
<proteinExistence type="predicted"/>
<gene>
    <name evidence="11" type="primary">bcsA</name>
    <name evidence="11" type="ORF">F0357_04700</name>
</gene>
<evidence type="ECO:0000313" key="12">
    <source>
        <dbReference type="Proteomes" id="UP000332515"/>
    </source>
</evidence>
<comment type="caution">
    <text evidence="11">The sequence shown here is derived from an EMBL/GenBank/DDBJ whole genome shotgun (WGS) entry which is preliminary data.</text>
</comment>
<organism evidence="11 12">
    <name type="scientific">Segnochrobactrum spirostomi</name>
    <dbReference type="NCBI Taxonomy" id="2608987"/>
    <lineage>
        <taxon>Bacteria</taxon>
        <taxon>Pseudomonadati</taxon>
        <taxon>Pseudomonadota</taxon>
        <taxon>Alphaproteobacteria</taxon>
        <taxon>Hyphomicrobiales</taxon>
        <taxon>Segnochrobactraceae</taxon>
        <taxon>Segnochrobactrum</taxon>
    </lineage>
</organism>
<dbReference type="GO" id="GO:0016760">
    <property type="term" value="F:cellulose synthase (UDP-forming) activity"/>
    <property type="evidence" value="ECO:0007669"/>
    <property type="project" value="UniProtKB-EC"/>
</dbReference>
<keyword evidence="2 9" id="KW-1003">Cell membrane</keyword>
<dbReference type="CDD" id="cd06421">
    <property type="entry name" value="CESA_CelA_like"/>
    <property type="match status" value="1"/>
</dbReference>
<feature type="transmembrane region" description="Helical" evidence="9">
    <location>
        <begin position="51"/>
        <end position="70"/>
    </location>
</feature>
<dbReference type="InterPro" id="IPR029044">
    <property type="entry name" value="Nucleotide-diphossugar_trans"/>
</dbReference>
<keyword evidence="7 9" id="KW-1133">Transmembrane helix</keyword>
<dbReference type="SUPFAM" id="SSF53448">
    <property type="entry name" value="Nucleotide-diphospho-sugar transferases"/>
    <property type="match status" value="1"/>
</dbReference>
<keyword evidence="6 9" id="KW-0812">Transmembrane</keyword>
<accession>A0A6A7Y2A8</accession>
<feature type="transmembrane region" description="Helical" evidence="9">
    <location>
        <begin position="25"/>
        <end position="44"/>
    </location>
</feature>
<dbReference type="EMBL" id="VWNA01000001">
    <property type="protein sequence ID" value="MQT11979.1"/>
    <property type="molecule type" value="Genomic_DNA"/>
</dbReference>
<reference evidence="11 12" key="1">
    <citation type="submission" date="2019-09" db="EMBL/GenBank/DDBJ databases">
        <title>Segnochrobactrum spirostomi gen. nov., sp. nov., isolated from the ciliate Spirostomum cf. yagiui and description of a novel family, Segnochrobactraceae fam. nov. within the order Rhizobiales of the class Alphaproteobacteria.</title>
        <authorList>
            <person name="Akter S."/>
            <person name="Shazib S.U.A."/>
            <person name="Shin M.K."/>
        </authorList>
    </citation>
    <scope>NUCLEOTIDE SEQUENCE [LARGE SCALE GENOMIC DNA]</scope>
    <source>
        <strain evidence="11 12">Sp-1</strain>
    </source>
</reference>
<feature type="transmembrane region" description="Helical" evidence="9">
    <location>
        <begin position="90"/>
        <end position="111"/>
    </location>
</feature>
<evidence type="ECO:0000256" key="3">
    <source>
        <dbReference type="ARBA" id="ARBA00022519"/>
    </source>
</evidence>
<evidence type="ECO:0000256" key="6">
    <source>
        <dbReference type="ARBA" id="ARBA00022692"/>
    </source>
</evidence>
<dbReference type="InterPro" id="IPR009875">
    <property type="entry name" value="PilZ_domain"/>
</dbReference>
<dbReference type="Pfam" id="PF13641">
    <property type="entry name" value="Glyco_tranf_2_3"/>
    <property type="match status" value="1"/>
</dbReference>
<evidence type="ECO:0000259" key="10">
    <source>
        <dbReference type="Pfam" id="PF07238"/>
    </source>
</evidence>
<keyword evidence="5 9" id="KW-0808">Transferase</keyword>
<feature type="transmembrane region" description="Helical" evidence="9">
    <location>
        <begin position="687"/>
        <end position="708"/>
    </location>
</feature>
<comment type="subcellular location">
    <subcellularLocation>
        <location evidence="9">Cell inner membrane</location>
    </subcellularLocation>
    <subcellularLocation>
        <location evidence="1">Endomembrane system</location>
        <topology evidence="1">Multi-pass membrane protein</topology>
    </subcellularLocation>
</comment>
<evidence type="ECO:0000256" key="9">
    <source>
        <dbReference type="RuleBase" id="RU365020"/>
    </source>
</evidence>
<keyword evidence="12" id="KW-1185">Reference proteome</keyword>
<keyword evidence="3 9" id="KW-0997">Cell inner membrane</keyword>
<dbReference type="Proteomes" id="UP000332515">
    <property type="component" value="Unassembled WGS sequence"/>
</dbReference>
<dbReference type="InterPro" id="IPR050321">
    <property type="entry name" value="Glycosyltr_2/OpgH_subfam"/>
</dbReference>
<evidence type="ECO:0000256" key="7">
    <source>
        <dbReference type="ARBA" id="ARBA00022989"/>
    </source>
</evidence>
<feature type="transmembrane region" description="Helical" evidence="9">
    <location>
        <begin position="396"/>
        <end position="424"/>
    </location>
</feature>
<keyword evidence="9" id="KW-0135">Cellulose biosynthesis</keyword>
<dbReference type="PANTHER" id="PTHR43867">
    <property type="entry name" value="CELLULOSE SYNTHASE CATALYTIC SUBUNIT A [UDP-FORMING]"/>
    <property type="match status" value="1"/>
</dbReference>
<dbReference type="PANTHER" id="PTHR43867:SF2">
    <property type="entry name" value="CELLULOSE SYNTHASE CATALYTIC SUBUNIT A [UDP-FORMING]"/>
    <property type="match status" value="1"/>
</dbReference>
<dbReference type="GO" id="GO:0012505">
    <property type="term" value="C:endomembrane system"/>
    <property type="evidence" value="ECO:0007669"/>
    <property type="project" value="UniProtKB-SubCell"/>
</dbReference>
<comment type="pathway">
    <text evidence="9">Glycan metabolism; bacterial cellulose biosynthesis.</text>
</comment>
<dbReference type="Gene3D" id="3.90.550.10">
    <property type="entry name" value="Spore Coat Polysaccharide Biosynthesis Protein SpsA, Chain A"/>
    <property type="match status" value="1"/>
</dbReference>
<feature type="transmembrane region" description="Helical" evidence="9">
    <location>
        <begin position="512"/>
        <end position="531"/>
    </location>
</feature>
<dbReference type="Gene3D" id="2.40.10.220">
    <property type="entry name" value="predicted glycosyltransferase like domains"/>
    <property type="match status" value="1"/>
</dbReference>
<evidence type="ECO:0000256" key="5">
    <source>
        <dbReference type="ARBA" id="ARBA00022679"/>
    </source>
</evidence>
<comment type="catalytic activity">
    <reaction evidence="9">
        <text>[(1-&gt;4)-beta-D-glucosyl](n) + UDP-alpha-D-glucose = [(1-&gt;4)-beta-D-glucosyl](n+1) + UDP + H(+)</text>
        <dbReference type="Rhea" id="RHEA:19929"/>
        <dbReference type="Rhea" id="RHEA-COMP:10033"/>
        <dbReference type="Rhea" id="RHEA-COMP:10034"/>
        <dbReference type="ChEBI" id="CHEBI:15378"/>
        <dbReference type="ChEBI" id="CHEBI:18246"/>
        <dbReference type="ChEBI" id="CHEBI:58223"/>
        <dbReference type="ChEBI" id="CHEBI:58885"/>
        <dbReference type="EC" id="2.4.1.12"/>
    </reaction>
</comment>